<organism evidence="3">
    <name type="scientific">uncultured Pseudomonas sp</name>
    <dbReference type="NCBI Taxonomy" id="114707"/>
    <lineage>
        <taxon>Bacteria</taxon>
        <taxon>Pseudomonadati</taxon>
        <taxon>Pseudomonadota</taxon>
        <taxon>Gammaproteobacteria</taxon>
        <taxon>Pseudomonadales</taxon>
        <taxon>Pseudomonadaceae</taxon>
        <taxon>Pseudomonas</taxon>
        <taxon>environmental samples</taxon>
    </lineage>
</organism>
<proteinExistence type="predicted"/>
<dbReference type="Gene3D" id="3.90.550.10">
    <property type="entry name" value="Spore Coat Polysaccharide Biosynthesis Protein SpsA, Chain A"/>
    <property type="match status" value="1"/>
</dbReference>
<dbReference type="PANTHER" id="PTHR43179:SF7">
    <property type="entry name" value="RHAMNOSYLTRANSFERASE WBBL"/>
    <property type="match status" value="1"/>
</dbReference>
<dbReference type="SUPFAM" id="SSF53448">
    <property type="entry name" value="Nucleotide-diphospho-sugar transferases"/>
    <property type="match status" value="1"/>
</dbReference>
<dbReference type="InterPro" id="IPR001173">
    <property type="entry name" value="Glyco_trans_2-like"/>
</dbReference>
<dbReference type="PANTHER" id="PTHR43179">
    <property type="entry name" value="RHAMNOSYLTRANSFERASE WBBL"/>
    <property type="match status" value="1"/>
</dbReference>
<protein>
    <submittedName>
        <fullName evidence="3">CAZy families GT2 protein</fullName>
    </submittedName>
</protein>
<dbReference type="Pfam" id="PF00535">
    <property type="entry name" value="Glycos_transf_2"/>
    <property type="match status" value="1"/>
</dbReference>
<evidence type="ECO:0000259" key="2">
    <source>
        <dbReference type="Pfam" id="PF00535"/>
    </source>
</evidence>
<keyword evidence="1" id="KW-0997">Cell inner membrane</keyword>
<evidence type="ECO:0000313" key="3">
    <source>
        <dbReference type="EMBL" id="AIA88593.1"/>
    </source>
</evidence>
<reference evidence="3" key="1">
    <citation type="journal article" date="2013" name="Environ. Microbiol.">
        <title>Seasonally variable intestinal metagenomes of the red palm weevil (Rhynchophorus ferrugineus).</title>
        <authorList>
            <person name="Jia S."/>
            <person name="Zhang X."/>
            <person name="Zhang G."/>
            <person name="Yin A."/>
            <person name="Zhang S."/>
            <person name="Li F."/>
            <person name="Wang L."/>
            <person name="Zhao D."/>
            <person name="Yun Q."/>
            <person name="Tala"/>
            <person name="Wang J."/>
            <person name="Sun G."/>
            <person name="Baabdullah M."/>
            <person name="Yu X."/>
            <person name="Hu S."/>
            <person name="Al-Mssallem I.S."/>
            <person name="Yu J."/>
        </authorList>
    </citation>
    <scope>NUCLEOTIDE SEQUENCE</scope>
</reference>
<dbReference type="AlphaFoldDB" id="A0A060BVZ8"/>
<evidence type="ECO:0000256" key="1">
    <source>
        <dbReference type="ARBA" id="ARBA00022519"/>
    </source>
</evidence>
<feature type="domain" description="Glycosyltransferase 2-like" evidence="2">
    <location>
        <begin position="3"/>
        <end position="71"/>
    </location>
</feature>
<keyword evidence="1" id="KW-1003">Cell membrane</keyword>
<sequence length="110" mass="12089">MGGNVRVLRWSGPFHFSSMINHAAQQAQGDILLLLDNDVEITHDHWLKAMVNHVIRPEVAAVCPRLEFPDGRIDQAGIVLGVNGPASQALRGLPRHAEGYLSRLKATHNP</sequence>
<feature type="non-terminal residue" evidence="3">
    <location>
        <position position="110"/>
    </location>
</feature>
<dbReference type="InterPro" id="IPR029044">
    <property type="entry name" value="Nucleotide-diphossugar_trans"/>
</dbReference>
<name>A0A060BVZ8_9PSED</name>
<accession>A0A060BVZ8</accession>
<keyword evidence="1" id="KW-0472">Membrane</keyword>
<dbReference type="EMBL" id="KF121308">
    <property type="protein sequence ID" value="AIA88593.1"/>
    <property type="molecule type" value="Genomic_DNA"/>
</dbReference>